<dbReference type="PROSITE" id="PS50157">
    <property type="entry name" value="ZINC_FINGER_C2H2_2"/>
    <property type="match status" value="2"/>
</dbReference>
<keyword evidence="3" id="KW-0862">Zinc</keyword>
<evidence type="ECO:0000313" key="8">
    <source>
        <dbReference type="Proteomes" id="UP000193944"/>
    </source>
</evidence>
<dbReference type="InterPro" id="IPR036236">
    <property type="entry name" value="Znf_C2H2_sf"/>
</dbReference>
<keyword evidence="1" id="KW-0479">Metal-binding</keyword>
<name>A0A1Y1W243_9FUNG</name>
<feature type="non-terminal residue" evidence="7">
    <location>
        <position position="706"/>
    </location>
</feature>
<dbReference type="GO" id="GO:0000978">
    <property type="term" value="F:RNA polymerase II cis-regulatory region sequence-specific DNA binding"/>
    <property type="evidence" value="ECO:0007669"/>
    <property type="project" value="TreeGrafter"/>
</dbReference>
<keyword evidence="2 4" id="KW-0863">Zinc-finger</keyword>
<evidence type="ECO:0000256" key="4">
    <source>
        <dbReference type="PROSITE-ProRule" id="PRU00042"/>
    </source>
</evidence>
<dbReference type="InterPro" id="IPR013087">
    <property type="entry name" value="Znf_C2H2_type"/>
</dbReference>
<dbReference type="SMART" id="SM00355">
    <property type="entry name" value="ZnF_C2H2"/>
    <property type="match status" value="2"/>
</dbReference>
<dbReference type="SUPFAM" id="SSF57667">
    <property type="entry name" value="beta-beta-alpha zinc fingers"/>
    <property type="match status" value="1"/>
</dbReference>
<evidence type="ECO:0000256" key="2">
    <source>
        <dbReference type="ARBA" id="ARBA00022771"/>
    </source>
</evidence>
<feature type="domain" description="C2H2-type" evidence="6">
    <location>
        <begin position="610"/>
        <end position="639"/>
    </location>
</feature>
<protein>
    <recommendedName>
        <fullName evidence="6">C2H2-type domain-containing protein</fullName>
    </recommendedName>
</protein>
<evidence type="ECO:0000313" key="7">
    <source>
        <dbReference type="EMBL" id="ORX67355.1"/>
    </source>
</evidence>
<dbReference type="AlphaFoldDB" id="A0A1Y1W243"/>
<sequence length="706" mass="79026">MKFTFNNEVKNLENVSKQFNYRCFSPRRRLFDREEKKSCITNSQIDTGSTKKFTRSSSSSSLNEFIDDEITSVSVETLLNEKTSIENIAVENQESRPIEEILKMVFTGNKDKIQDVTTKKEFIESLKEVNPESFMEIFKTLGEKLFDNEKELSSTTTNEIEENVTDIATQSSTENISKLDNTTQINTQLATPMATPLNNVFLDENLLASSVINKENDNKTLFLPKTPSVDLFTLPVIDTQMNQIMPSPDVFSPINGLIHKENILSCNIPSTPITPINPLTTPIMDIDSCLSDSTSIVSKDELNPFKSPIPMIETTPLINDSATISTITSPAEALLNTPQMASPFIGMFNDVTRNNSVSSINDLLAPSPIISGSTSSTFIPPLQNPSLVDSIVMASPLLQNNVNSVVESPFAFPVMSTPNLSATNTSTDINDEMFAIPAMPINTSIFEGNDLLGNEDVKAAQSEVTNQENKEEKNTNLEKVSMLLKELNNIINGNDGITTGTTSSSNSNGTKTGTGIETETETQNSAQKTSEVTLCDEDFGAFLEELSFPSNETIKQCKVNELTFNFTNENITKLVHLAPVEVVMEDVIELEKLSKLKRGKGRPRKPRKFSICPFMSCHKKFNREFNLKEHIRIHNPKRNKDFTCKFCNDSFFSASVLSRHIASIHEGEKFYCKNVERHLTERMLFIVMKRFLVMLTKKKKRFLVML</sequence>
<accession>A0A1Y1W243</accession>
<gene>
    <name evidence="7" type="ORF">BCR32DRAFT_330242</name>
</gene>
<dbReference type="EMBL" id="MCFG01000436">
    <property type="protein sequence ID" value="ORX67355.1"/>
    <property type="molecule type" value="Genomic_DNA"/>
</dbReference>
<evidence type="ECO:0000256" key="1">
    <source>
        <dbReference type="ARBA" id="ARBA00022723"/>
    </source>
</evidence>
<comment type="caution">
    <text evidence="7">The sequence shown here is derived from an EMBL/GenBank/DDBJ whole genome shotgun (WGS) entry which is preliminary data.</text>
</comment>
<dbReference type="GO" id="GO:0008270">
    <property type="term" value="F:zinc ion binding"/>
    <property type="evidence" value="ECO:0007669"/>
    <property type="project" value="UniProtKB-KW"/>
</dbReference>
<keyword evidence="8" id="KW-1185">Reference proteome</keyword>
<reference evidence="7 8" key="1">
    <citation type="submission" date="2016-08" db="EMBL/GenBank/DDBJ databases">
        <title>A Parts List for Fungal Cellulosomes Revealed by Comparative Genomics.</title>
        <authorList>
            <consortium name="DOE Joint Genome Institute"/>
            <person name="Haitjema C.H."/>
            <person name="Gilmore S.P."/>
            <person name="Henske J.K."/>
            <person name="Solomon K.V."/>
            <person name="De Groot R."/>
            <person name="Kuo A."/>
            <person name="Mondo S.J."/>
            <person name="Salamov A.A."/>
            <person name="Labutti K."/>
            <person name="Zhao Z."/>
            <person name="Chiniquy J."/>
            <person name="Barry K."/>
            <person name="Brewer H.M."/>
            <person name="Purvine S.O."/>
            <person name="Wright A.T."/>
            <person name="Boxma B."/>
            <person name="Van Alen T."/>
            <person name="Hackstein J.H."/>
            <person name="Baker S.E."/>
            <person name="Grigoriev I.V."/>
            <person name="O'Malley M.A."/>
        </authorList>
    </citation>
    <scope>NUCLEOTIDE SEQUENCE [LARGE SCALE GENOMIC DNA]</scope>
    <source>
        <strain evidence="7 8">S4</strain>
    </source>
</reference>
<dbReference type="Gene3D" id="3.30.160.60">
    <property type="entry name" value="Classic Zinc Finger"/>
    <property type="match status" value="2"/>
</dbReference>
<feature type="compositionally biased region" description="Low complexity" evidence="5">
    <location>
        <begin position="497"/>
        <end position="517"/>
    </location>
</feature>
<dbReference type="Proteomes" id="UP000193944">
    <property type="component" value="Unassembled WGS sequence"/>
</dbReference>
<evidence type="ECO:0000256" key="3">
    <source>
        <dbReference type="ARBA" id="ARBA00022833"/>
    </source>
</evidence>
<reference evidence="7 8" key="2">
    <citation type="submission" date="2016-08" db="EMBL/GenBank/DDBJ databases">
        <title>Pervasive Adenine N6-methylation of Active Genes in Fungi.</title>
        <authorList>
            <consortium name="DOE Joint Genome Institute"/>
            <person name="Mondo S.J."/>
            <person name="Dannebaum R.O."/>
            <person name="Kuo R.C."/>
            <person name="Labutti K."/>
            <person name="Haridas S."/>
            <person name="Kuo A."/>
            <person name="Salamov A."/>
            <person name="Ahrendt S.R."/>
            <person name="Lipzen A."/>
            <person name="Sullivan W."/>
            <person name="Andreopoulos W.B."/>
            <person name="Clum A."/>
            <person name="Lindquist E."/>
            <person name="Daum C."/>
            <person name="Ramamoorthy G.K."/>
            <person name="Gryganskyi A."/>
            <person name="Culley D."/>
            <person name="Magnuson J.K."/>
            <person name="James T.Y."/>
            <person name="O'Malley M.A."/>
            <person name="Stajich J.E."/>
            <person name="Spatafora J.W."/>
            <person name="Visel A."/>
            <person name="Grigoriev I.V."/>
        </authorList>
    </citation>
    <scope>NUCLEOTIDE SEQUENCE [LARGE SCALE GENOMIC DNA]</scope>
    <source>
        <strain evidence="7 8">S4</strain>
    </source>
</reference>
<dbReference type="GO" id="GO:0000981">
    <property type="term" value="F:DNA-binding transcription factor activity, RNA polymerase II-specific"/>
    <property type="evidence" value="ECO:0007669"/>
    <property type="project" value="TreeGrafter"/>
</dbReference>
<feature type="domain" description="C2H2-type" evidence="6">
    <location>
        <begin position="642"/>
        <end position="670"/>
    </location>
</feature>
<evidence type="ECO:0000259" key="6">
    <source>
        <dbReference type="PROSITE" id="PS50157"/>
    </source>
</evidence>
<dbReference type="PANTHER" id="PTHR23235:SF120">
    <property type="entry name" value="KRUPPEL-LIKE FACTOR 15"/>
    <property type="match status" value="1"/>
</dbReference>
<feature type="region of interest" description="Disordered" evidence="5">
    <location>
        <begin position="497"/>
        <end position="529"/>
    </location>
</feature>
<dbReference type="STRING" id="1754192.A0A1Y1W243"/>
<dbReference type="PROSITE" id="PS00028">
    <property type="entry name" value="ZINC_FINGER_C2H2_1"/>
    <property type="match status" value="2"/>
</dbReference>
<evidence type="ECO:0000256" key="5">
    <source>
        <dbReference type="SAM" id="MobiDB-lite"/>
    </source>
</evidence>
<dbReference type="PANTHER" id="PTHR23235">
    <property type="entry name" value="KRUEPPEL-LIKE TRANSCRIPTION FACTOR"/>
    <property type="match status" value="1"/>
</dbReference>
<organism evidence="7 8">
    <name type="scientific">Anaeromyces robustus</name>
    <dbReference type="NCBI Taxonomy" id="1754192"/>
    <lineage>
        <taxon>Eukaryota</taxon>
        <taxon>Fungi</taxon>
        <taxon>Fungi incertae sedis</taxon>
        <taxon>Chytridiomycota</taxon>
        <taxon>Chytridiomycota incertae sedis</taxon>
        <taxon>Neocallimastigomycetes</taxon>
        <taxon>Neocallimastigales</taxon>
        <taxon>Neocallimastigaceae</taxon>
        <taxon>Anaeromyces</taxon>
    </lineage>
</organism>
<proteinExistence type="predicted"/>
<dbReference type="OrthoDB" id="8117402at2759"/>